<evidence type="ECO:0000259" key="1">
    <source>
        <dbReference type="Pfam" id="PF05699"/>
    </source>
</evidence>
<evidence type="ECO:0000313" key="2">
    <source>
        <dbReference type="EMBL" id="CAB4020115.1"/>
    </source>
</evidence>
<evidence type="ECO:0000313" key="3">
    <source>
        <dbReference type="Proteomes" id="UP001152795"/>
    </source>
</evidence>
<keyword evidence="3" id="KW-1185">Reference proteome</keyword>
<dbReference type="AlphaFoldDB" id="A0A6S7ILV6"/>
<feature type="domain" description="HAT C-terminal dimerisation" evidence="1">
    <location>
        <begin position="45"/>
        <end position="101"/>
    </location>
</feature>
<dbReference type="OrthoDB" id="5985573at2759"/>
<protein>
    <submittedName>
        <fullName evidence="2">Zinc finger MYM-type 1-like</fullName>
    </submittedName>
</protein>
<comment type="caution">
    <text evidence="2">The sequence shown here is derived from an EMBL/GenBank/DDBJ whole genome shotgun (WGS) entry which is preliminary data.</text>
</comment>
<name>A0A6S7ILV6_PARCT</name>
<dbReference type="Proteomes" id="UP001152795">
    <property type="component" value="Unassembled WGS sequence"/>
</dbReference>
<proteinExistence type="predicted"/>
<dbReference type="InterPro" id="IPR008906">
    <property type="entry name" value="HATC_C_dom"/>
</dbReference>
<dbReference type="Pfam" id="PF05699">
    <property type="entry name" value="Dimer_Tnp_hAT"/>
    <property type="match status" value="1"/>
</dbReference>
<gene>
    <name evidence="2" type="ORF">PACLA_8A023569</name>
</gene>
<sequence>MSNEMESALGDVVLNDSLLENSFDIVAEFYNVDRSLFEVEKSRLCDLLPVLYKAANILASMPATSCTAERSFRQWISARENLPPLDNGRKRLNYIAVINIERAYANPTIKNDMVKIIDTFGRRNGRNSYFF</sequence>
<organism evidence="2 3">
    <name type="scientific">Paramuricea clavata</name>
    <name type="common">Red gorgonian</name>
    <name type="synonym">Violescent sea-whip</name>
    <dbReference type="NCBI Taxonomy" id="317549"/>
    <lineage>
        <taxon>Eukaryota</taxon>
        <taxon>Metazoa</taxon>
        <taxon>Cnidaria</taxon>
        <taxon>Anthozoa</taxon>
        <taxon>Octocorallia</taxon>
        <taxon>Malacalcyonacea</taxon>
        <taxon>Plexauridae</taxon>
        <taxon>Paramuricea</taxon>
    </lineage>
</organism>
<dbReference type="EMBL" id="CACRXK020010791">
    <property type="protein sequence ID" value="CAB4020115.1"/>
    <property type="molecule type" value="Genomic_DNA"/>
</dbReference>
<dbReference type="GO" id="GO:0046983">
    <property type="term" value="F:protein dimerization activity"/>
    <property type="evidence" value="ECO:0007669"/>
    <property type="project" value="InterPro"/>
</dbReference>
<accession>A0A6S7ILV6</accession>
<reference evidence="2" key="1">
    <citation type="submission" date="2020-04" db="EMBL/GenBank/DDBJ databases">
        <authorList>
            <person name="Alioto T."/>
            <person name="Alioto T."/>
            <person name="Gomez Garrido J."/>
        </authorList>
    </citation>
    <scope>NUCLEOTIDE SEQUENCE</scope>
    <source>
        <strain evidence="2">A484AB</strain>
    </source>
</reference>